<feature type="transmembrane region" description="Helical" evidence="1">
    <location>
        <begin position="41"/>
        <end position="66"/>
    </location>
</feature>
<evidence type="ECO:0000313" key="3">
    <source>
        <dbReference type="Proteomes" id="UP000198384"/>
    </source>
</evidence>
<keyword evidence="1" id="KW-0812">Transmembrane</keyword>
<keyword evidence="3" id="KW-1185">Reference proteome</keyword>
<keyword evidence="1" id="KW-1133">Transmembrane helix</keyword>
<accession>A0A238XCX6</accession>
<proteinExistence type="predicted"/>
<keyword evidence="1" id="KW-0472">Membrane</keyword>
<dbReference type="AlphaFoldDB" id="A0A238XCX6"/>
<dbReference type="RefSeq" id="WP_089381725.1">
    <property type="nucleotide sequence ID" value="NZ_FZNT01000005.1"/>
</dbReference>
<feature type="transmembrane region" description="Helical" evidence="1">
    <location>
        <begin position="118"/>
        <end position="138"/>
    </location>
</feature>
<gene>
    <name evidence="2" type="ORF">SAMN06265371_105232</name>
</gene>
<dbReference type="Proteomes" id="UP000198384">
    <property type="component" value="Unassembled WGS sequence"/>
</dbReference>
<sequence>MTKMIHSYWAYIVLIILIVAVVNAIMGLTSKKEFSDKSLRISLFTLIAAHIQLLIGFVAFYTSTYYEMMRTVGMGEVMKNSDLRKMLIEHPLVGIIAITLITIGFSKHKKKTTDVAKYKTIAAFYGIALLLILSRIPWSQWFSN</sequence>
<dbReference type="EMBL" id="FZNT01000005">
    <property type="protein sequence ID" value="SNR56847.1"/>
    <property type="molecule type" value="Genomic_DNA"/>
</dbReference>
<organism evidence="2 3">
    <name type="scientific">Lutibacter agarilyticus</name>
    <dbReference type="NCBI Taxonomy" id="1109740"/>
    <lineage>
        <taxon>Bacteria</taxon>
        <taxon>Pseudomonadati</taxon>
        <taxon>Bacteroidota</taxon>
        <taxon>Flavobacteriia</taxon>
        <taxon>Flavobacteriales</taxon>
        <taxon>Flavobacteriaceae</taxon>
        <taxon>Lutibacter</taxon>
    </lineage>
</organism>
<feature type="transmembrane region" description="Helical" evidence="1">
    <location>
        <begin position="6"/>
        <end position="29"/>
    </location>
</feature>
<protein>
    <recommendedName>
        <fullName evidence="4">Cytochrome C and Quinol oxidase polypeptide I</fullName>
    </recommendedName>
</protein>
<reference evidence="2 3" key="1">
    <citation type="submission" date="2017-06" db="EMBL/GenBank/DDBJ databases">
        <authorList>
            <person name="Kim H.J."/>
            <person name="Triplett B.A."/>
        </authorList>
    </citation>
    <scope>NUCLEOTIDE SEQUENCE [LARGE SCALE GENOMIC DNA]</scope>
    <source>
        <strain evidence="2 3">DSM 29150</strain>
    </source>
</reference>
<feature type="transmembrane region" description="Helical" evidence="1">
    <location>
        <begin position="86"/>
        <end position="106"/>
    </location>
</feature>
<dbReference type="OrthoDB" id="329514at2"/>
<name>A0A238XCX6_9FLAO</name>
<evidence type="ECO:0000313" key="2">
    <source>
        <dbReference type="EMBL" id="SNR56847.1"/>
    </source>
</evidence>
<evidence type="ECO:0008006" key="4">
    <source>
        <dbReference type="Google" id="ProtNLM"/>
    </source>
</evidence>
<evidence type="ECO:0000256" key="1">
    <source>
        <dbReference type="SAM" id="Phobius"/>
    </source>
</evidence>